<feature type="transmembrane region" description="Helical" evidence="8">
    <location>
        <begin position="331"/>
        <end position="349"/>
    </location>
</feature>
<feature type="transmembrane region" description="Helical" evidence="8">
    <location>
        <begin position="233"/>
        <end position="258"/>
    </location>
</feature>
<dbReference type="SUPFAM" id="SSF103473">
    <property type="entry name" value="MFS general substrate transporter"/>
    <property type="match status" value="1"/>
</dbReference>
<feature type="region of interest" description="Disordered" evidence="9">
    <location>
        <begin position="1"/>
        <end position="50"/>
    </location>
</feature>
<keyword evidence="5 8" id="KW-1133">Transmembrane helix</keyword>
<dbReference type="InterPro" id="IPR002350">
    <property type="entry name" value="Kazal_dom"/>
</dbReference>
<evidence type="ECO:0000256" key="2">
    <source>
        <dbReference type="ARBA" id="ARBA00009657"/>
    </source>
</evidence>
<name>A0ABM1DQA5_PRICU</name>
<keyword evidence="11" id="KW-1185">Reference proteome</keyword>
<dbReference type="SUPFAM" id="SSF100895">
    <property type="entry name" value="Kazal-type serine protease inhibitors"/>
    <property type="match status" value="1"/>
</dbReference>
<evidence type="ECO:0000256" key="6">
    <source>
        <dbReference type="ARBA" id="ARBA00023136"/>
    </source>
</evidence>
<comment type="subcellular location">
    <subcellularLocation>
        <location evidence="1 8">Cell membrane</location>
        <topology evidence="1 8">Multi-pass membrane protein</topology>
    </subcellularLocation>
</comment>
<keyword evidence="6 8" id="KW-0472">Membrane</keyword>
<dbReference type="Pfam" id="PF03137">
    <property type="entry name" value="OATP"/>
    <property type="match status" value="2"/>
</dbReference>
<evidence type="ECO:0000313" key="11">
    <source>
        <dbReference type="Proteomes" id="UP000695022"/>
    </source>
</evidence>
<comment type="similarity">
    <text evidence="2 8">Belongs to the organo anion transporter (TC 2.A.60) family.</text>
</comment>
<dbReference type="GeneID" id="106805147"/>
<feature type="transmembrane region" description="Helical" evidence="8">
    <location>
        <begin position="369"/>
        <end position="391"/>
    </location>
</feature>
<dbReference type="Pfam" id="PF07648">
    <property type="entry name" value="Kazal_2"/>
    <property type="match status" value="1"/>
</dbReference>
<keyword evidence="4 8" id="KW-0812">Transmembrane</keyword>
<feature type="transmembrane region" description="Helical" evidence="8">
    <location>
        <begin position="118"/>
        <end position="137"/>
    </location>
</feature>
<feature type="domain" description="Kazal-like" evidence="10">
    <location>
        <begin position="441"/>
        <end position="496"/>
    </location>
</feature>
<dbReference type="PANTHER" id="PTHR11388:SF100">
    <property type="entry name" value="SOLUTE CARRIER ORGANIC ANION TRANSPORTER FAMILY MEMBER 4A1"/>
    <property type="match status" value="1"/>
</dbReference>
<protein>
    <recommendedName>
        <fullName evidence="8">Solute carrier organic anion transporter family member</fullName>
    </recommendedName>
</protein>
<feature type="transmembrane region" description="Helical" evidence="8">
    <location>
        <begin position="604"/>
        <end position="624"/>
    </location>
</feature>
<gene>
    <name evidence="12" type="primary">LOC106805147</name>
</gene>
<evidence type="ECO:0000256" key="1">
    <source>
        <dbReference type="ARBA" id="ARBA00004651"/>
    </source>
</evidence>
<comment type="caution">
    <text evidence="8">Lacks conserved residue(s) required for the propagation of feature annotation.</text>
</comment>
<dbReference type="Gene3D" id="1.20.1250.20">
    <property type="entry name" value="MFS general substrate transporter like domains"/>
    <property type="match status" value="1"/>
</dbReference>
<dbReference type="InterPro" id="IPR036259">
    <property type="entry name" value="MFS_trans_sf"/>
</dbReference>
<evidence type="ECO:0000256" key="8">
    <source>
        <dbReference type="RuleBase" id="RU362056"/>
    </source>
</evidence>
<feature type="transmembrane region" description="Helical" evidence="8">
    <location>
        <begin position="551"/>
        <end position="573"/>
    </location>
</feature>
<reference evidence="12" key="1">
    <citation type="submission" date="2025-08" db="UniProtKB">
        <authorList>
            <consortium name="RefSeq"/>
        </authorList>
    </citation>
    <scope>IDENTIFICATION</scope>
</reference>
<dbReference type="InterPro" id="IPR036058">
    <property type="entry name" value="Kazal_dom_sf"/>
</dbReference>
<evidence type="ECO:0000256" key="3">
    <source>
        <dbReference type="ARBA" id="ARBA00022475"/>
    </source>
</evidence>
<keyword evidence="8" id="KW-0406">Ion transport</keyword>
<dbReference type="Proteomes" id="UP000695022">
    <property type="component" value="Unplaced"/>
</dbReference>
<feature type="transmembrane region" description="Helical" evidence="8">
    <location>
        <begin position="187"/>
        <end position="213"/>
    </location>
</feature>
<sequence length="686" mass="73788">MKRIATPECESSREDGRPIDNVGVSDVTQPTRDVIGENSEPNGRPETPRIGQTLAERNDHLPRLEDVAHNKKNSLVTNAADKATAAKHEATNAETHLRCGWFGWHPSGVQLFNRPGCLLFFMGLCVIGQGALLNGFIPSSVQTIEKRYELSSRQTGIIAALYDADVPARNYLLDDNRQPGETQSLYLGTYLALGAVGPALGYILGGVFVSIYGDLWKIDISNVGVRPGDPQWYGAWWLGPLIASAFALLAAIPILGYAAELPENRSRHGRPGKDALVLGDVAEQERTTFRQALRGPRVSRAWRGSNASQQASCELKDLPASLTLLARNPTYVFIVICDGLEAFMVGGFIHFSPKLLENIFNLTSGSASLIAGAVTVGAAATGIFLGGYIARRLSLRTPGMLKLTILALALSMVSGLGLLITCPNFAFAGVTVPFNDSSETPGFTAACNQHCSCSYEEYNPLCGADNVRYFSPCFAGCNASSDDDGQMVFTNCDCIGTAYGTRGRCDTDCNNLSYFIVVFALFILFEMISATPTQSAILRCVPVSQRSLAVGVQWIVLRLIGGIPGPIVLGAVIDGTCLVWGQKCGIKTSCIQYDSPSLSLRMSMMQLGVKIASCCSALLALLCYKPPRLVKDSTILNTAELPTEDMLPPDDAAEQVGVDTGGLARNQWDRDNPAFVYPVTRAETSL</sequence>
<feature type="transmembrane region" description="Helical" evidence="8">
    <location>
        <begin position="403"/>
        <end position="427"/>
    </location>
</feature>
<evidence type="ECO:0000256" key="9">
    <source>
        <dbReference type="SAM" id="MobiDB-lite"/>
    </source>
</evidence>
<evidence type="ECO:0000256" key="5">
    <source>
        <dbReference type="ARBA" id="ARBA00022989"/>
    </source>
</evidence>
<keyword evidence="3" id="KW-1003">Cell membrane</keyword>
<proteinExistence type="inferred from homology"/>
<evidence type="ECO:0000313" key="12">
    <source>
        <dbReference type="RefSeq" id="XP_014662126.1"/>
    </source>
</evidence>
<organism evidence="11 12">
    <name type="scientific">Priapulus caudatus</name>
    <name type="common">Priapulid worm</name>
    <dbReference type="NCBI Taxonomy" id="37621"/>
    <lineage>
        <taxon>Eukaryota</taxon>
        <taxon>Metazoa</taxon>
        <taxon>Ecdysozoa</taxon>
        <taxon>Scalidophora</taxon>
        <taxon>Priapulida</taxon>
        <taxon>Priapulimorpha</taxon>
        <taxon>Priapulimorphida</taxon>
        <taxon>Priapulidae</taxon>
        <taxon>Priapulus</taxon>
    </lineage>
</organism>
<dbReference type="NCBIfam" id="TIGR00805">
    <property type="entry name" value="oat"/>
    <property type="match status" value="1"/>
</dbReference>
<dbReference type="PANTHER" id="PTHR11388">
    <property type="entry name" value="ORGANIC ANION TRANSPORTER"/>
    <property type="match status" value="1"/>
</dbReference>
<evidence type="ECO:0000256" key="7">
    <source>
        <dbReference type="ARBA" id="ARBA00023157"/>
    </source>
</evidence>
<evidence type="ECO:0000256" key="4">
    <source>
        <dbReference type="ARBA" id="ARBA00022692"/>
    </source>
</evidence>
<evidence type="ECO:0000259" key="10">
    <source>
        <dbReference type="PROSITE" id="PS51465"/>
    </source>
</evidence>
<keyword evidence="7" id="KW-1015">Disulfide bond</keyword>
<keyword evidence="8" id="KW-0813">Transport</keyword>
<dbReference type="InterPro" id="IPR004156">
    <property type="entry name" value="OATP"/>
</dbReference>
<feature type="transmembrane region" description="Helical" evidence="8">
    <location>
        <begin position="512"/>
        <end position="530"/>
    </location>
</feature>
<accession>A0ABM1DQA5</accession>
<dbReference type="RefSeq" id="XP_014662126.1">
    <property type="nucleotide sequence ID" value="XM_014806640.1"/>
</dbReference>
<dbReference type="PROSITE" id="PS51465">
    <property type="entry name" value="KAZAL_2"/>
    <property type="match status" value="1"/>
</dbReference>